<keyword evidence="4" id="KW-0175">Coiled coil</keyword>
<dbReference type="AlphaFoldDB" id="A0A222FKM4"/>
<keyword evidence="6" id="KW-0812">Transmembrane</keyword>
<dbReference type="InterPro" id="IPR032255">
    <property type="entry name" value="HBM"/>
</dbReference>
<feature type="transmembrane region" description="Helical" evidence="6">
    <location>
        <begin position="12"/>
        <end position="33"/>
    </location>
</feature>
<dbReference type="PANTHER" id="PTHR43531">
    <property type="entry name" value="PROTEIN ICFG"/>
    <property type="match status" value="1"/>
</dbReference>
<evidence type="ECO:0000256" key="1">
    <source>
        <dbReference type="ARBA" id="ARBA00022500"/>
    </source>
</evidence>
<gene>
    <name evidence="9" type="ORF">CHH28_11865</name>
</gene>
<dbReference type="PANTHER" id="PTHR43531:SF11">
    <property type="entry name" value="METHYL-ACCEPTING CHEMOTAXIS PROTEIN 3"/>
    <property type="match status" value="1"/>
</dbReference>
<dbReference type="SMART" id="SM01358">
    <property type="entry name" value="HBM"/>
    <property type="match status" value="1"/>
</dbReference>
<keyword evidence="1" id="KW-0145">Chemotaxis</keyword>
<evidence type="ECO:0000313" key="9">
    <source>
        <dbReference type="EMBL" id="ASP39330.1"/>
    </source>
</evidence>
<organism evidence="9 10">
    <name type="scientific">Bacterioplanes sanyensis</name>
    <dbReference type="NCBI Taxonomy" id="1249553"/>
    <lineage>
        <taxon>Bacteria</taxon>
        <taxon>Pseudomonadati</taxon>
        <taxon>Pseudomonadota</taxon>
        <taxon>Gammaproteobacteria</taxon>
        <taxon>Oceanospirillales</taxon>
        <taxon>Oceanospirillaceae</taxon>
        <taxon>Bacterioplanes</taxon>
    </lineage>
</organism>
<dbReference type="PROSITE" id="PS50111">
    <property type="entry name" value="CHEMOTAXIS_TRANSDUC_2"/>
    <property type="match status" value="1"/>
</dbReference>
<evidence type="ECO:0000256" key="4">
    <source>
        <dbReference type="SAM" id="Coils"/>
    </source>
</evidence>
<evidence type="ECO:0000259" key="8">
    <source>
        <dbReference type="PROSITE" id="PS51753"/>
    </source>
</evidence>
<keyword evidence="3" id="KW-0807">Transducer</keyword>
<feature type="domain" description="HBM" evidence="8">
    <location>
        <begin position="45"/>
        <end position="285"/>
    </location>
</feature>
<keyword evidence="6" id="KW-0472">Membrane</keyword>
<dbReference type="SUPFAM" id="SSF58104">
    <property type="entry name" value="Methyl-accepting chemotaxis protein (MCP) signaling domain"/>
    <property type="match status" value="1"/>
</dbReference>
<feature type="domain" description="Methyl-accepting transducer" evidence="7">
    <location>
        <begin position="378"/>
        <end position="593"/>
    </location>
</feature>
<protein>
    <submittedName>
        <fullName evidence="9">Chemotaxis protein</fullName>
    </submittedName>
</protein>
<dbReference type="GO" id="GO:0005886">
    <property type="term" value="C:plasma membrane"/>
    <property type="evidence" value="ECO:0007669"/>
    <property type="project" value="TreeGrafter"/>
</dbReference>
<evidence type="ECO:0000313" key="10">
    <source>
        <dbReference type="Proteomes" id="UP000202440"/>
    </source>
</evidence>
<feature type="region of interest" description="Disordered" evidence="5">
    <location>
        <begin position="619"/>
        <end position="644"/>
    </location>
</feature>
<dbReference type="Proteomes" id="UP000202440">
    <property type="component" value="Chromosome"/>
</dbReference>
<evidence type="ECO:0000256" key="2">
    <source>
        <dbReference type="ARBA" id="ARBA00029447"/>
    </source>
</evidence>
<dbReference type="KEGG" id="bsan:CHH28_11865"/>
<dbReference type="PROSITE" id="PS51753">
    <property type="entry name" value="HBM"/>
    <property type="match status" value="1"/>
</dbReference>
<keyword evidence="10" id="KW-1185">Reference proteome</keyword>
<name>A0A222FKM4_9GAMM</name>
<evidence type="ECO:0000256" key="3">
    <source>
        <dbReference type="PROSITE-ProRule" id="PRU00284"/>
    </source>
</evidence>
<dbReference type="GO" id="GO:0007165">
    <property type="term" value="P:signal transduction"/>
    <property type="evidence" value="ECO:0007669"/>
    <property type="project" value="UniProtKB-KW"/>
</dbReference>
<dbReference type="Pfam" id="PF00015">
    <property type="entry name" value="MCPsignal"/>
    <property type="match status" value="1"/>
</dbReference>
<comment type="similarity">
    <text evidence="2">Belongs to the methyl-accepting chemotaxis (MCP) protein family.</text>
</comment>
<evidence type="ECO:0000256" key="6">
    <source>
        <dbReference type="SAM" id="Phobius"/>
    </source>
</evidence>
<reference evidence="9 10" key="1">
    <citation type="submission" date="2017-07" db="EMBL/GenBank/DDBJ databases">
        <title>Annotated genome sequence of Bacterioplanes sanyensis isolated from Red Sea.</title>
        <authorList>
            <person name="Rehman Z.U."/>
        </authorList>
    </citation>
    <scope>NUCLEOTIDE SEQUENCE [LARGE SCALE GENOMIC DNA]</scope>
    <source>
        <strain evidence="9 10">NV9</strain>
    </source>
</reference>
<keyword evidence="6" id="KW-1133">Transmembrane helix</keyword>
<accession>A0A222FKM4</accession>
<feature type="compositionally biased region" description="Low complexity" evidence="5">
    <location>
        <begin position="619"/>
        <end position="630"/>
    </location>
</feature>
<dbReference type="Gene3D" id="1.10.287.950">
    <property type="entry name" value="Methyl-accepting chemotaxis protein"/>
    <property type="match status" value="1"/>
</dbReference>
<dbReference type="GO" id="GO:0006935">
    <property type="term" value="P:chemotaxis"/>
    <property type="evidence" value="ECO:0007669"/>
    <property type="project" value="UniProtKB-KW"/>
</dbReference>
<feature type="transmembrane region" description="Helical" evidence="6">
    <location>
        <begin position="298"/>
        <end position="318"/>
    </location>
</feature>
<dbReference type="SMART" id="SM00283">
    <property type="entry name" value="MA"/>
    <property type="match status" value="1"/>
</dbReference>
<evidence type="ECO:0000256" key="5">
    <source>
        <dbReference type="SAM" id="MobiDB-lite"/>
    </source>
</evidence>
<dbReference type="GO" id="GO:0004888">
    <property type="term" value="F:transmembrane signaling receptor activity"/>
    <property type="evidence" value="ECO:0007669"/>
    <property type="project" value="TreeGrafter"/>
</dbReference>
<dbReference type="RefSeq" id="WP_094060510.1">
    <property type="nucleotide sequence ID" value="NZ_CP022530.1"/>
</dbReference>
<proteinExistence type="inferred from homology"/>
<sequence>MFKKLNLTMQISLSYSVVVALLLVVSVVAYLGLTTAVNGFRDYRELAVDANSAGRVQANMVLARMFAMKYLMSPSEENESNFHARFNTMDEILAEATAMIEKPERVEKINVINNVVGEYEASFDSIVNKDKEADSLLKSTLRPLGGKLVNLANRIHEQSYQTGDIERMNGASRVRSALYDARLYGNMFLASEDISQIDQAIDITEGRLLKSVDEYIASDSSSEIGRSLSDFRSTLLDYTAGIKLLRQMSIDKKSYVAEMDRIGPIVADATEVVKLSVIEDQKVLGEELEAGNTGTITMVVWVSVASILLSVFLSWVLVRIIKKPLGGEPAEMAHITSEVAEGNLQVTFNNREAATGVYSHMINMVERLTNVIQQVRSGADGLASAANELNASAQTISQGATEQASSVEETSASVEQLHASVRQNAENARVTDQMATKAASEAEKGGQAVSRTVAAMKDIADKIGLIEDIAYKTNLLSLNAAIEAARAGEHGKGFTVVAAEVRKLAENSRTTAQEINELATSSVSIAEEAGQLLEAIVPSIQKTADLVQEITASSEEQAAGIDQINSAMSQLDKATQQNASSSEELAATAEELSGQAEALQQAVAFFSLAGGSDVAAAKPAKASARALSSPESQEQPNYGEFKRY</sequence>
<evidence type="ECO:0000259" key="7">
    <source>
        <dbReference type="PROSITE" id="PS50111"/>
    </source>
</evidence>
<dbReference type="InterPro" id="IPR004089">
    <property type="entry name" value="MCPsignal_dom"/>
</dbReference>
<dbReference type="InterPro" id="IPR051310">
    <property type="entry name" value="MCP_chemotaxis"/>
</dbReference>
<dbReference type="OrthoDB" id="9795078at2"/>
<feature type="coiled-coil region" evidence="4">
    <location>
        <begin position="564"/>
        <end position="602"/>
    </location>
</feature>
<dbReference type="EMBL" id="CP022530">
    <property type="protein sequence ID" value="ASP39330.1"/>
    <property type="molecule type" value="Genomic_DNA"/>
</dbReference>